<dbReference type="GO" id="GO:0000287">
    <property type="term" value="F:magnesium ion binding"/>
    <property type="evidence" value="ECO:0007669"/>
    <property type="project" value="UniProtKB-UniRule"/>
</dbReference>
<keyword evidence="5 8" id="KW-0093">Biotin biosynthesis</keyword>
<dbReference type="InterPro" id="IPR027417">
    <property type="entry name" value="P-loop_NTPase"/>
</dbReference>
<feature type="binding site" evidence="8">
    <location>
        <position position="60"/>
    </location>
    <ligand>
        <name>ATP</name>
        <dbReference type="ChEBI" id="CHEBI:30616"/>
    </ligand>
</feature>
<dbReference type="RefSeq" id="WP_349279302.1">
    <property type="nucleotide sequence ID" value="NZ_CBCSCU010000075.1"/>
</dbReference>
<keyword evidence="1 8" id="KW-0963">Cytoplasm</keyword>
<dbReference type="NCBIfam" id="TIGR00347">
    <property type="entry name" value="bioD"/>
    <property type="match status" value="1"/>
</dbReference>
<dbReference type="FunFam" id="3.40.50.300:FF:000292">
    <property type="entry name" value="ATP-dependent dethiobiotin synthetase BioD"/>
    <property type="match status" value="1"/>
</dbReference>
<evidence type="ECO:0000256" key="2">
    <source>
        <dbReference type="ARBA" id="ARBA00022598"/>
    </source>
</evidence>
<dbReference type="GO" id="GO:0009102">
    <property type="term" value="P:biotin biosynthetic process"/>
    <property type="evidence" value="ECO:0007669"/>
    <property type="project" value="UniProtKB-UniRule"/>
</dbReference>
<dbReference type="CDD" id="cd03109">
    <property type="entry name" value="DTBS"/>
    <property type="match status" value="1"/>
</dbReference>
<comment type="function">
    <text evidence="8">Catalyzes a mechanistically unusual reaction, the ATP-dependent insertion of CO2 between the N7 and N8 nitrogen atoms of 7,8-diaminopelargonic acid (DAPA, also called 7,8-diammoniononanoate) to form a ureido ring.</text>
</comment>
<feature type="binding site" evidence="8">
    <location>
        <position position="22"/>
    </location>
    <ligand>
        <name>Mg(2+)</name>
        <dbReference type="ChEBI" id="CHEBI:18420"/>
    </ligand>
</feature>
<dbReference type="GO" id="GO:0005524">
    <property type="term" value="F:ATP binding"/>
    <property type="evidence" value="ECO:0007669"/>
    <property type="project" value="UniProtKB-UniRule"/>
</dbReference>
<comment type="catalytic activity">
    <reaction evidence="8">
        <text>(7R,8S)-7,8-diammoniononanoate + CO2 + ATP = (4R,5S)-dethiobiotin + ADP + phosphate + 3 H(+)</text>
        <dbReference type="Rhea" id="RHEA:15805"/>
        <dbReference type="ChEBI" id="CHEBI:15378"/>
        <dbReference type="ChEBI" id="CHEBI:16526"/>
        <dbReference type="ChEBI" id="CHEBI:30616"/>
        <dbReference type="ChEBI" id="CHEBI:43474"/>
        <dbReference type="ChEBI" id="CHEBI:149469"/>
        <dbReference type="ChEBI" id="CHEBI:149473"/>
        <dbReference type="ChEBI" id="CHEBI:456216"/>
        <dbReference type="EC" id="6.3.3.3"/>
    </reaction>
</comment>
<protein>
    <recommendedName>
        <fullName evidence="8">ATP-dependent dethiobiotin synthetase BioD</fullName>
        <ecNumber evidence="8">6.3.3.3</ecNumber>
    </recommendedName>
    <alternativeName>
        <fullName evidence="8">DTB synthetase</fullName>
        <shortName evidence="8">DTBS</shortName>
    </alternativeName>
    <alternativeName>
        <fullName evidence="8">Dethiobiotin synthase</fullName>
    </alternativeName>
</protein>
<keyword evidence="2 8" id="KW-0436">Ligase</keyword>
<feature type="binding site" evidence="8">
    <location>
        <begin position="214"/>
        <end position="216"/>
    </location>
    <ligand>
        <name>ATP</name>
        <dbReference type="ChEBI" id="CHEBI:30616"/>
    </ligand>
</feature>
<dbReference type="GO" id="GO:0004141">
    <property type="term" value="F:dethiobiotin synthase activity"/>
    <property type="evidence" value="ECO:0007669"/>
    <property type="project" value="UniProtKB-UniRule"/>
</dbReference>
<accession>A0AAU7LR98</accession>
<evidence type="ECO:0000256" key="7">
    <source>
        <dbReference type="ARBA" id="ARBA00022842"/>
    </source>
</evidence>
<dbReference type="SUPFAM" id="SSF52540">
    <property type="entry name" value="P-loop containing nucleoside triphosphate hydrolases"/>
    <property type="match status" value="1"/>
</dbReference>
<feature type="binding site" evidence="8">
    <location>
        <position position="60"/>
    </location>
    <ligand>
        <name>Mg(2+)</name>
        <dbReference type="ChEBI" id="CHEBI:18420"/>
    </ligand>
</feature>
<comment type="similarity">
    <text evidence="8">Belongs to the dethiobiotin synthetase family.</text>
</comment>
<feature type="binding site" evidence="8">
    <location>
        <position position="121"/>
    </location>
    <ligand>
        <name>Mg(2+)</name>
        <dbReference type="ChEBI" id="CHEBI:18420"/>
    </ligand>
</feature>
<proteinExistence type="inferred from homology"/>
<evidence type="ECO:0000256" key="6">
    <source>
        <dbReference type="ARBA" id="ARBA00022840"/>
    </source>
</evidence>
<keyword evidence="3 8" id="KW-0479">Metal-binding</keyword>
<organism evidence="9">
    <name type="scientific">Polaromonas hydrogenivorans</name>
    <dbReference type="NCBI Taxonomy" id="335476"/>
    <lineage>
        <taxon>Bacteria</taxon>
        <taxon>Pseudomonadati</taxon>
        <taxon>Pseudomonadota</taxon>
        <taxon>Betaproteobacteria</taxon>
        <taxon>Burkholderiales</taxon>
        <taxon>Comamonadaceae</taxon>
        <taxon>Polaromonas</taxon>
    </lineage>
</organism>
<dbReference type="GO" id="GO:0042803">
    <property type="term" value="F:protein homodimerization activity"/>
    <property type="evidence" value="ECO:0007669"/>
    <property type="project" value="UniProtKB-ARBA"/>
</dbReference>
<comment type="cofactor">
    <cofactor evidence="8">
        <name>Mg(2+)</name>
        <dbReference type="ChEBI" id="CHEBI:18420"/>
    </cofactor>
</comment>
<reference evidence="9" key="1">
    <citation type="submission" date="2024-05" db="EMBL/GenBank/DDBJ databases">
        <authorList>
            <person name="Bunk B."/>
            <person name="Swiderski J."/>
            <person name="Sproer C."/>
            <person name="Thiel V."/>
        </authorList>
    </citation>
    <scope>NUCLEOTIDE SEQUENCE</scope>
    <source>
        <strain evidence="9">DSM 17735</strain>
    </source>
</reference>
<dbReference type="Gene3D" id="3.40.50.300">
    <property type="entry name" value="P-loop containing nucleotide triphosphate hydrolases"/>
    <property type="match status" value="1"/>
</dbReference>
<dbReference type="GO" id="GO:0005829">
    <property type="term" value="C:cytosol"/>
    <property type="evidence" value="ECO:0007669"/>
    <property type="project" value="TreeGrafter"/>
</dbReference>
<keyword evidence="7 8" id="KW-0460">Magnesium</keyword>
<comment type="subunit">
    <text evidence="8">Homodimer.</text>
</comment>
<comment type="caution">
    <text evidence="8">Lacks conserved residue(s) required for the propagation of feature annotation.</text>
</comment>
<evidence type="ECO:0000313" key="9">
    <source>
        <dbReference type="EMBL" id="XBP70157.1"/>
    </source>
</evidence>
<dbReference type="EC" id="6.3.3.3" evidence="8"/>
<dbReference type="AlphaFoldDB" id="A0AAU7LR98"/>
<name>A0AAU7LR98_9BURK</name>
<evidence type="ECO:0000256" key="8">
    <source>
        <dbReference type="HAMAP-Rule" id="MF_00336"/>
    </source>
</evidence>
<feature type="binding site" evidence="8">
    <location>
        <begin position="121"/>
        <end position="124"/>
    </location>
    <ligand>
        <name>ATP</name>
        <dbReference type="ChEBI" id="CHEBI:30616"/>
    </ligand>
</feature>
<evidence type="ECO:0000256" key="3">
    <source>
        <dbReference type="ARBA" id="ARBA00022723"/>
    </source>
</evidence>
<dbReference type="Pfam" id="PF13500">
    <property type="entry name" value="AAA_26"/>
    <property type="match status" value="1"/>
</dbReference>
<gene>
    <name evidence="8 9" type="primary">bioD</name>
    <name evidence="9" type="ORF">ABLV49_20190</name>
</gene>
<comment type="pathway">
    <text evidence="8">Cofactor biosynthesis; biotin biosynthesis; biotin from 7,8-diaminononanoate: step 1/2.</text>
</comment>
<evidence type="ECO:0000256" key="4">
    <source>
        <dbReference type="ARBA" id="ARBA00022741"/>
    </source>
</evidence>
<dbReference type="PANTHER" id="PTHR43210:SF5">
    <property type="entry name" value="DETHIOBIOTIN SYNTHETASE"/>
    <property type="match status" value="1"/>
</dbReference>
<dbReference type="HAMAP" id="MF_00336">
    <property type="entry name" value="BioD"/>
    <property type="match status" value="1"/>
</dbReference>
<keyword evidence="4 8" id="KW-0547">Nucleotide-binding</keyword>
<dbReference type="PANTHER" id="PTHR43210">
    <property type="entry name" value="DETHIOBIOTIN SYNTHETASE"/>
    <property type="match status" value="1"/>
</dbReference>
<sequence>MTLAPALHGCFVTGTDTDIGKTCISAALLHWCAAQGWRSAGLKPVAAGTTLINGQRINDDVRALRQASSVPLTDAEVGPLQFEAACAPHIAAALENRRIDGPWLVRHAQALAQRADVLVVEGVGGFCVPLDQEWDTADLARALGLPVILVVGLRLGCINHALLTAEAIQSRGLTLAGWVANTIDPSMAHSEGNLASLRHELMRRHRAPCLGVIPRLAVPGPAYIAAHLDSAALAKLLSPR</sequence>
<dbReference type="InterPro" id="IPR004472">
    <property type="entry name" value="DTB_synth_BioD"/>
</dbReference>
<dbReference type="EMBL" id="CP157675">
    <property type="protein sequence ID" value="XBP70157.1"/>
    <property type="molecule type" value="Genomic_DNA"/>
</dbReference>
<feature type="active site" evidence="8">
    <location>
        <position position="43"/>
    </location>
</feature>
<dbReference type="PIRSF" id="PIRSF006755">
    <property type="entry name" value="DTB_synth"/>
    <property type="match status" value="1"/>
</dbReference>
<keyword evidence="6 8" id="KW-0067">ATP-binding</keyword>
<evidence type="ECO:0000256" key="5">
    <source>
        <dbReference type="ARBA" id="ARBA00022756"/>
    </source>
</evidence>
<comment type="subcellular location">
    <subcellularLocation>
        <location evidence="8">Cytoplasm</location>
    </subcellularLocation>
</comment>
<evidence type="ECO:0000256" key="1">
    <source>
        <dbReference type="ARBA" id="ARBA00022490"/>
    </source>
</evidence>
<feature type="binding site" evidence="8">
    <location>
        <begin position="181"/>
        <end position="182"/>
    </location>
    <ligand>
        <name>ATP</name>
        <dbReference type="ChEBI" id="CHEBI:30616"/>
    </ligand>
</feature>